<dbReference type="KEGG" id="senf:GJR95_11700"/>
<evidence type="ECO:0000313" key="1">
    <source>
        <dbReference type="EMBL" id="QHV95627.1"/>
    </source>
</evidence>
<dbReference type="AlphaFoldDB" id="A0A6P1VV47"/>
<keyword evidence="2" id="KW-1185">Reference proteome</keyword>
<organism evidence="1 2">
    <name type="scientific">Spirosoma endbachense</name>
    <dbReference type="NCBI Taxonomy" id="2666025"/>
    <lineage>
        <taxon>Bacteria</taxon>
        <taxon>Pseudomonadati</taxon>
        <taxon>Bacteroidota</taxon>
        <taxon>Cytophagia</taxon>
        <taxon>Cytophagales</taxon>
        <taxon>Cytophagaceae</taxon>
        <taxon>Spirosoma</taxon>
    </lineage>
</organism>
<name>A0A6P1VV47_9BACT</name>
<gene>
    <name evidence="1" type="ORF">GJR95_11700</name>
</gene>
<dbReference type="EMBL" id="CP045997">
    <property type="protein sequence ID" value="QHV95627.1"/>
    <property type="molecule type" value="Genomic_DNA"/>
</dbReference>
<dbReference type="Proteomes" id="UP000464577">
    <property type="component" value="Chromosome"/>
</dbReference>
<reference evidence="1 2" key="1">
    <citation type="submission" date="2019-11" db="EMBL/GenBank/DDBJ databases">
        <title>Spirosoma endbachense sp. nov., isolated from a natural salt meadow.</title>
        <authorList>
            <person name="Rojas J."/>
            <person name="Ambika Manirajan B."/>
            <person name="Ratering S."/>
            <person name="Suarez C."/>
            <person name="Geissler-Plaum R."/>
            <person name="Schnell S."/>
        </authorList>
    </citation>
    <scope>NUCLEOTIDE SEQUENCE [LARGE SCALE GENOMIC DNA]</scope>
    <source>
        <strain evidence="1 2">I-24</strain>
    </source>
</reference>
<proteinExistence type="predicted"/>
<dbReference type="RefSeq" id="WP_162386037.1">
    <property type="nucleotide sequence ID" value="NZ_CP045997.1"/>
</dbReference>
<protein>
    <submittedName>
        <fullName evidence="1">Uncharacterized protein</fullName>
    </submittedName>
</protein>
<sequence length="273" mass="31009">MGVAQDIWQAFLAAHPEVTKGQLSLEEVNRKMAAFTQARNQQPHPDFDGLSPQQMHSLLSDPWGDGSLLRLQNNLTDSLLDQIPFFVLMETLYQQLLVGPPIKLTPKGNLPLVLCRNLYERKLLVQDDIERGITKKISEDNVRFLQALKACLSLSAYVKKRKNTFSLTKSGKQAVGKERAFLVEQLLQAYTLRFNWAYLDDTQTDVGHFGWAYSLHLVHQYGTEWRDVDFYAAKLLRAFPHLGEPIPSGRLAGLSLTFERVYGCNYQSGPNIK</sequence>
<evidence type="ECO:0000313" key="2">
    <source>
        <dbReference type="Proteomes" id="UP000464577"/>
    </source>
</evidence>
<accession>A0A6P1VV47</accession>